<reference evidence="4 5" key="1">
    <citation type="submission" date="2017-03" db="EMBL/GenBank/DDBJ databases">
        <authorList>
            <person name="Afonso C.L."/>
            <person name="Miller P.J."/>
            <person name="Scott M.A."/>
            <person name="Spackman E."/>
            <person name="Goraichik I."/>
            <person name="Dimitrov K.M."/>
            <person name="Suarez D.L."/>
            <person name="Swayne D.E."/>
        </authorList>
    </citation>
    <scope>NUCLEOTIDE SEQUENCE [LARGE SCALE GENOMIC DNA]</scope>
    <source>
        <strain evidence="4">PRJEB14757</strain>
    </source>
</reference>
<protein>
    <submittedName>
        <fullName evidence="4">Integrase family protein</fullName>
    </submittedName>
</protein>
<dbReference type="CDD" id="cd01192">
    <property type="entry name" value="INT_C_like_3"/>
    <property type="match status" value="1"/>
</dbReference>
<evidence type="ECO:0000313" key="5">
    <source>
        <dbReference type="Proteomes" id="UP000191931"/>
    </source>
</evidence>
<dbReference type="InterPro" id="IPR002104">
    <property type="entry name" value="Integrase_catalytic"/>
</dbReference>
<dbReference type="Proteomes" id="UP000191931">
    <property type="component" value="Unassembled WGS sequence"/>
</dbReference>
<dbReference type="Gene3D" id="1.10.443.10">
    <property type="entry name" value="Intergrase catalytic core"/>
    <property type="match status" value="1"/>
</dbReference>
<evidence type="ECO:0000256" key="2">
    <source>
        <dbReference type="SAM" id="MobiDB-lite"/>
    </source>
</evidence>
<feature type="domain" description="Tyr recombinase" evidence="3">
    <location>
        <begin position="17"/>
        <end position="197"/>
    </location>
</feature>
<organism evidence="4 5">
    <name type="scientific">Desulfamplus magnetovallimortis</name>
    <dbReference type="NCBI Taxonomy" id="1246637"/>
    <lineage>
        <taxon>Bacteria</taxon>
        <taxon>Pseudomonadati</taxon>
        <taxon>Thermodesulfobacteriota</taxon>
        <taxon>Desulfobacteria</taxon>
        <taxon>Desulfobacterales</taxon>
        <taxon>Desulfobacteraceae</taxon>
        <taxon>Desulfamplus</taxon>
    </lineage>
</organism>
<dbReference type="PROSITE" id="PS51898">
    <property type="entry name" value="TYR_RECOMBINASE"/>
    <property type="match status" value="1"/>
</dbReference>
<dbReference type="PANTHER" id="PTHR30349:SF82">
    <property type="entry name" value="INTEGRASE_RECOMBINASE YOEC-RELATED"/>
    <property type="match status" value="1"/>
</dbReference>
<dbReference type="STRING" id="1246637.MTBBW1_2400023"/>
<gene>
    <name evidence="4" type="ORF">MTBBW1_2400023</name>
</gene>
<dbReference type="GO" id="GO:0003677">
    <property type="term" value="F:DNA binding"/>
    <property type="evidence" value="ECO:0007669"/>
    <property type="project" value="InterPro"/>
</dbReference>
<evidence type="ECO:0000259" key="3">
    <source>
        <dbReference type="PROSITE" id="PS51898"/>
    </source>
</evidence>
<sequence>MNEEIKNPNHPKKGSRITVEPIRREKDIKKIVRRLNDKPRDQLLFLMGINNGLRVGDLLQLKVGQVKGLSAGDTLTMVEGKTKKKNVLAINKTVFKALQKYLEDYAPDDEDYLFSSRKGKGALTIQSVNNMVKKWAAEIGLKENYGAHTLRKTFGYIQRTQFGVGFEVLAKRFNHSSPSVTMRYLGIHDKEVNGILRNEIG</sequence>
<dbReference type="SUPFAM" id="SSF56349">
    <property type="entry name" value="DNA breaking-rejoining enzymes"/>
    <property type="match status" value="1"/>
</dbReference>
<evidence type="ECO:0000313" key="4">
    <source>
        <dbReference type="EMBL" id="SLM30769.1"/>
    </source>
</evidence>
<dbReference type="EMBL" id="FWEV01000158">
    <property type="protein sequence ID" value="SLM30769.1"/>
    <property type="molecule type" value="Genomic_DNA"/>
</dbReference>
<proteinExistence type="predicted"/>
<evidence type="ECO:0000256" key="1">
    <source>
        <dbReference type="ARBA" id="ARBA00023172"/>
    </source>
</evidence>
<keyword evidence="5" id="KW-1185">Reference proteome</keyword>
<dbReference type="PANTHER" id="PTHR30349">
    <property type="entry name" value="PHAGE INTEGRASE-RELATED"/>
    <property type="match status" value="1"/>
</dbReference>
<dbReference type="Pfam" id="PF00589">
    <property type="entry name" value="Phage_integrase"/>
    <property type="match status" value="1"/>
</dbReference>
<dbReference type="AlphaFoldDB" id="A0A1W1HE64"/>
<dbReference type="InterPro" id="IPR013762">
    <property type="entry name" value="Integrase-like_cat_sf"/>
</dbReference>
<dbReference type="GO" id="GO:0015074">
    <property type="term" value="P:DNA integration"/>
    <property type="evidence" value="ECO:0007669"/>
    <property type="project" value="InterPro"/>
</dbReference>
<accession>A0A1W1HE64</accession>
<name>A0A1W1HE64_9BACT</name>
<dbReference type="GO" id="GO:0006310">
    <property type="term" value="P:DNA recombination"/>
    <property type="evidence" value="ECO:0007669"/>
    <property type="project" value="UniProtKB-KW"/>
</dbReference>
<dbReference type="InterPro" id="IPR050090">
    <property type="entry name" value="Tyrosine_recombinase_XerCD"/>
</dbReference>
<feature type="region of interest" description="Disordered" evidence="2">
    <location>
        <begin position="1"/>
        <end position="20"/>
    </location>
</feature>
<dbReference type="InterPro" id="IPR011010">
    <property type="entry name" value="DNA_brk_join_enz"/>
</dbReference>
<dbReference type="OrthoDB" id="9788852at2"/>
<dbReference type="RefSeq" id="WP_080809260.1">
    <property type="nucleotide sequence ID" value="NZ_LT828565.1"/>
</dbReference>
<keyword evidence="1" id="KW-0233">DNA recombination</keyword>